<reference evidence="1" key="1">
    <citation type="submission" date="2022-01" db="EMBL/GenBank/DDBJ databases">
        <authorList>
            <person name="King R."/>
        </authorList>
    </citation>
    <scope>NUCLEOTIDE SEQUENCE</scope>
</reference>
<organism evidence="1 2">
    <name type="scientific">Nezara viridula</name>
    <name type="common">Southern green stink bug</name>
    <name type="synonym">Cimex viridulus</name>
    <dbReference type="NCBI Taxonomy" id="85310"/>
    <lineage>
        <taxon>Eukaryota</taxon>
        <taxon>Metazoa</taxon>
        <taxon>Ecdysozoa</taxon>
        <taxon>Arthropoda</taxon>
        <taxon>Hexapoda</taxon>
        <taxon>Insecta</taxon>
        <taxon>Pterygota</taxon>
        <taxon>Neoptera</taxon>
        <taxon>Paraneoptera</taxon>
        <taxon>Hemiptera</taxon>
        <taxon>Heteroptera</taxon>
        <taxon>Panheteroptera</taxon>
        <taxon>Pentatomomorpha</taxon>
        <taxon>Pentatomoidea</taxon>
        <taxon>Pentatomidae</taxon>
        <taxon>Pentatominae</taxon>
        <taxon>Nezara</taxon>
    </lineage>
</organism>
<dbReference type="EMBL" id="OV725081">
    <property type="protein sequence ID" value="CAH1404056.1"/>
    <property type="molecule type" value="Genomic_DNA"/>
</dbReference>
<gene>
    <name evidence="1" type="ORF">NEZAVI_LOCUS12530</name>
</gene>
<name>A0A9P0HL71_NEZVI</name>
<sequence>MTVYTHTALKKLRKSLEEWKEIITLPQRWFGGEFALMAPQSRIPLQLKRPSQVSSGWKRTFHQEALILTH</sequence>
<accession>A0A9P0HL71</accession>
<evidence type="ECO:0000313" key="2">
    <source>
        <dbReference type="Proteomes" id="UP001152798"/>
    </source>
</evidence>
<dbReference type="Proteomes" id="UP001152798">
    <property type="component" value="Chromosome 5"/>
</dbReference>
<keyword evidence="2" id="KW-1185">Reference proteome</keyword>
<dbReference type="AlphaFoldDB" id="A0A9P0HL71"/>
<protein>
    <submittedName>
        <fullName evidence="1">Uncharacterized protein</fullName>
    </submittedName>
</protein>
<evidence type="ECO:0000313" key="1">
    <source>
        <dbReference type="EMBL" id="CAH1404056.1"/>
    </source>
</evidence>
<proteinExistence type="predicted"/>